<comment type="caution">
    <text evidence="2">The sequence shown here is derived from an EMBL/GenBank/DDBJ whole genome shotgun (WGS) entry which is preliminary data.</text>
</comment>
<evidence type="ECO:0000313" key="2">
    <source>
        <dbReference type="EMBL" id="REK84670.1"/>
    </source>
</evidence>
<evidence type="ECO:0000259" key="1">
    <source>
        <dbReference type="PROSITE" id="PS51857"/>
    </source>
</evidence>
<reference evidence="2 3" key="1">
    <citation type="submission" date="2018-08" db="EMBL/GenBank/DDBJ databases">
        <title>Streptomyces NEAU-D10 sp. nov., a novel Actinomycete isolated from soil.</title>
        <authorList>
            <person name="Jin L."/>
        </authorList>
    </citation>
    <scope>NUCLEOTIDE SEQUENCE [LARGE SCALE GENOMIC DNA]</scope>
    <source>
        <strain evidence="2 3">NEAU-D10</strain>
    </source>
</reference>
<dbReference type="SUPFAM" id="SSF50249">
    <property type="entry name" value="Nucleic acid-binding proteins"/>
    <property type="match status" value="1"/>
</dbReference>
<dbReference type="GO" id="GO:0003676">
    <property type="term" value="F:nucleic acid binding"/>
    <property type="evidence" value="ECO:0007669"/>
    <property type="project" value="InterPro"/>
</dbReference>
<dbReference type="PROSITE" id="PS51857">
    <property type="entry name" value="CSD_2"/>
    <property type="match status" value="1"/>
</dbReference>
<dbReference type="Pfam" id="PF00313">
    <property type="entry name" value="CSD"/>
    <property type="match status" value="1"/>
</dbReference>
<accession>A0A371PQ61</accession>
<name>A0A371PQ61_STRIH</name>
<dbReference type="OrthoDB" id="5195005at2"/>
<gene>
    <name evidence="2" type="ORF">DY245_42100</name>
</gene>
<dbReference type="EMBL" id="QUAC01000479">
    <property type="protein sequence ID" value="REK84670.1"/>
    <property type="molecule type" value="Genomic_DNA"/>
</dbReference>
<dbReference type="InterPro" id="IPR012340">
    <property type="entry name" value="NA-bd_OB-fold"/>
</dbReference>
<evidence type="ECO:0000313" key="3">
    <source>
        <dbReference type="Proteomes" id="UP000262477"/>
    </source>
</evidence>
<organism evidence="2 3">
    <name type="scientific">Streptomyces inhibens</name>
    <dbReference type="NCBI Taxonomy" id="2293571"/>
    <lineage>
        <taxon>Bacteria</taxon>
        <taxon>Bacillati</taxon>
        <taxon>Actinomycetota</taxon>
        <taxon>Actinomycetes</taxon>
        <taxon>Kitasatosporales</taxon>
        <taxon>Streptomycetaceae</taxon>
        <taxon>Streptomyces</taxon>
    </lineage>
</organism>
<protein>
    <submittedName>
        <fullName evidence="2">Cold shock domain-containing protein</fullName>
    </submittedName>
</protein>
<keyword evidence="3" id="KW-1185">Reference proteome</keyword>
<sequence length="90" mass="9842">MLEWRREEGWGVLASSAVPDEVWAHFSAIQAEGFRELTAGQPVTFTVEQAQQDQFHWRAVSIWPGSGPLFAPGSEGGLGYSSGLDITFDS</sequence>
<dbReference type="Gene3D" id="2.40.50.140">
    <property type="entry name" value="Nucleic acid-binding proteins"/>
    <property type="match status" value="1"/>
</dbReference>
<dbReference type="AlphaFoldDB" id="A0A371PQ61"/>
<dbReference type="Proteomes" id="UP000262477">
    <property type="component" value="Unassembled WGS sequence"/>
</dbReference>
<proteinExistence type="predicted"/>
<dbReference type="InterPro" id="IPR002059">
    <property type="entry name" value="CSP_DNA-bd"/>
</dbReference>
<feature type="domain" description="CSD" evidence="1">
    <location>
        <begin position="1"/>
        <end position="64"/>
    </location>
</feature>